<proteinExistence type="predicted"/>
<organism evidence="3 4">
    <name type="scientific">Thelonectria olida</name>
    <dbReference type="NCBI Taxonomy" id="1576542"/>
    <lineage>
        <taxon>Eukaryota</taxon>
        <taxon>Fungi</taxon>
        <taxon>Dikarya</taxon>
        <taxon>Ascomycota</taxon>
        <taxon>Pezizomycotina</taxon>
        <taxon>Sordariomycetes</taxon>
        <taxon>Hypocreomycetidae</taxon>
        <taxon>Hypocreales</taxon>
        <taxon>Nectriaceae</taxon>
        <taxon>Thelonectria</taxon>
    </lineage>
</organism>
<evidence type="ECO:0000313" key="3">
    <source>
        <dbReference type="EMBL" id="KAH6895166.1"/>
    </source>
</evidence>
<feature type="signal peptide" evidence="2">
    <location>
        <begin position="1"/>
        <end position="25"/>
    </location>
</feature>
<dbReference type="EMBL" id="JAGPYM010000004">
    <property type="protein sequence ID" value="KAH6895166.1"/>
    <property type="molecule type" value="Genomic_DNA"/>
</dbReference>
<comment type="caution">
    <text evidence="3">The sequence shown here is derived from an EMBL/GenBank/DDBJ whole genome shotgun (WGS) entry which is preliminary data.</text>
</comment>
<feature type="chain" id="PRO_5040229041" description="Secreted protein" evidence="2">
    <location>
        <begin position="26"/>
        <end position="98"/>
    </location>
</feature>
<protein>
    <recommendedName>
        <fullName evidence="5">Secreted protein</fullName>
    </recommendedName>
</protein>
<gene>
    <name evidence="3" type="ORF">B0T10DRAFT_477249</name>
</gene>
<evidence type="ECO:0000256" key="1">
    <source>
        <dbReference type="SAM" id="MobiDB-lite"/>
    </source>
</evidence>
<reference evidence="3 4" key="1">
    <citation type="journal article" date="2021" name="Nat. Commun.">
        <title>Genetic determinants of endophytism in the Arabidopsis root mycobiome.</title>
        <authorList>
            <person name="Mesny F."/>
            <person name="Miyauchi S."/>
            <person name="Thiergart T."/>
            <person name="Pickel B."/>
            <person name="Atanasova L."/>
            <person name="Karlsson M."/>
            <person name="Huettel B."/>
            <person name="Barry K.W."/>
            <person name="Haridas S."/>
            <person name="Chen C."/>
            <person name="Bauer D."/>
            <person name="Andreopoulos W."/>
            <person name="Pangilinan J."/>
            <person name="LaButti K."/>
            <person name="Riley R."/>
            <person name="Lipzen A."/>
            <person name="Clum A."/>
            <person name="Drula E."/>
            <person name="Henrissat B."/>
            <person name="Kohler A."/>
            <person name="Grigoriev I.V."/>
            <person name="Martin F.M."/>
            <person name="Hacquard S."/>
        </authorList>
    </citation>
    <scope>NUCLEOTIDE SEQUENCE [LARGE SCALE GENOMIC DNA]</scope>
    <source>
        <strain evidence="3 4">MPI-CAGE-CH-0241</strain>
    </source>
</reference>
<evidence type="ECO:0000256" key="2">
    <source>
        <dbReference type="SAM" id="SignalP"/>
    </source>
</evidence>
<keyword evidence="2" id="KW-0732">Signal</keyword>
<sequence length="98" mass="10885">MMMTVNSRFMRLRFDVLIFMRAALWWCPPCPPCPPSLSPSIQQSKTTGPSPRRPLSVGGGHGGRARSLMHCSTQCSAVPFLHCRNNGRQMFRTAPKGP</sequence>
<evidence type="ECO:0000313" key="4">
    <source>
        <dbReference type="Proteomes" id="UP000777438"/>
    </source>
</evidence>
<name>A0A9P9ATF0_9HYPO</name>
<feature type="region of interest" description="Disordered" evidence="1">
    <location>
        <begin position="38"/>
        <end position="65"/>
    </location>
</feature>
<accession>A0A9P9ATF0</accession>
<dbReference type="Proteomes" id="UP000777438">
    <property type="component" value="Unassembled WGS sequence"/>
</dbReference>
<keyword evidence="4" id="KW-1185">Reference proteome</keyword>
<evidence type="ECO:0008006" key="5">
    <source>
        <dbReference type="Google" id="ProtNLM"/>
    </source>
</evidence>
<dbReference type="AlphaFoldDB" id="A0A9P9ATF0"/>